<dbReference type="RefSeq" id="XP_018210360.1">
    <property type="nucleotide sequence ID" value="XM_018353339.1"/>
</dbReference>
<evidence type="ECO:0000256" key="1">
    <source>
        <dbReference type="SAM" id="MobiDB-lite"/>
    </source>
</evidence>
<keyword evidence="2" id="KW-1133">Transmembrane helix</keyword>
<organism evidence="3 4">
    <name type="scientific">Ogataea polymorpha</name>
    <dbReference type="NCBI Taxonomy" id="460523"/>
    <lineage>
        <taxon>Eukaryota</taxon>
        <taxon>Fungi</taxon>
        <taxon>Dikarya</taxon>
        <taxon>Ascomycota</taxon>
        <taxon>Saccharomycotina</taxon>
        <taxon>Pichiomycetes</taxon>
        <taxon>Pichiales</taxon>
        <taxon>Pichiaceae</taxon>
        <taxon>Ogataea</taxon>
    </lineage>
</organism>
<feature type="transmembrane region" description="Helical" evidence="2">
    <location>
        <begin position="214"/>
        <end position="232"/>
    </location>
</feature>
<dbReference type="AlphaFoldDB" id="A0A1B7SG27"/>
<feature type="region of interest" description="Disordered" evidence="1">
    <location>
        <begin position="1"/>
        <end position="21"/>
    </location>
</feature>
<protein>
    <submittedName>
        <fullName evidence="3">Uncharacterized protein</fullName>
    </submittedName>
</protein>
<feature type="region of interest" description="Disordered" evidence="1">
    <location>
        <begin position="120"/>
        <end position="145"/>
    </location>
</feature>
<comment type="caution">
    <text evidence="3">The sequence shown here is derived from an EMBL/GenBank/DDBJ whole genome shotgun (WGS) entry which is preliminary data.</text>
</comment>
<keyword evidence="2" id="KW-0812">Transmembrane</keyword>
<reference evidence="3" key="1">
    <citation type="journal article" date="2021" name="Open Biol.">
        <title>Shared evolutionary footprints suggest mitochondrial oxidative damage underlies multiple complex I losses in fungi.</title>
        <authorList>
            <person name="Schikora-Tamarit M.A."/>
            <person name="Marcet-Houben M."/>
            <person name="Nosek J."/>
            <person name="Gabaldon T."/>
        </authorList>
    </citation>
    <scope>NUCLEOTIDE SEQUENCE</scope>
    <source>
        <strain evidence="3">NCAIM Y.01608</strain>
    </source>
</reference>
<dbReference type="EMBL" id="JAEUBD010000108">
    <property type="protein sequence ID" value="KAH3677489.1"/>
    <property type="molecule type" value="Genomic_DNA"/>
</dbReference>
<evidence type="ECO:0000313" key="3">
    <source>
        <dbReference type="EMBL" id="KAH3677489.1"/>
    </source>
</evidence>
<proteinExistence type="predicted"/>
<evidence type="ECO:0000256" key="2">
    <source>
        <dbReference type="SAM" id="Phobius"/>
    </source>
</evidence>
<name>A0A1B7SG27_9ASCO</name>
<dbReference type="Proteomes" id="UP000788993">
    <property type="component" value="Unassembled WGS sequence"/>
</dbReference>
<accession>A0A1B7SG27</accession>
<feature type="compositionally biased region" description="Basic and acidic residues" evidence="1">
    <location>
        <begin position="8"/>
        <end position="21"/>
    </location>
</feature>
<keyword evidence="2" id="KW-0472">Membrane</keyword>
<keyword evidence="4" id="KW-1185">Reference proteome</keyword>
<gene>
    <name evidence="3" type="ORF">OGATHE_000963</name>
</gene>
<sequence>MESAHWVSKTERQSRQRSDHHQIKLRAFDTPHESLIRQPLVSDEKTTSINPSTKAERVKIDLGKPLPLEYDTVRRQSRRAPRLVTKNDASLTRPETSLSLPPRTLKSRLSHRARFYETLQEIPKHESEQSGSLESRSTADKHALSPRELRLRRLRQVLLGNENKHTQPDRIIEAEIEQNDASEDSKPAMYPSQKMVDDETMVPLSIKAERSYDYIYWSLPLLILLTILSYLLSD</sequence>
<reference evidence="3" key="2">
    <citation type="submission" date="2021-01" db="EMBL/GenBank/DDBJ databases">
        <authorList>
            <person name="Schikora-Tamarit M.A."/>
        </authorList>
    </citation>
    <scope>NUCLEOTIDE SEQUENCE</scope>
    <source>
        <strain evidence="3">NCAIM Y.01608</strain>
    </source>
</reference>
<evidence type="ECO:0000313" key="4">
    <source>
        <dbReference type="Proteomes" id="UP000788993"/>
    </source>
</evidence>